<organism evidence="2 3">
    <name type="scientific">Methylorubrum rhodinum</name>
    <dbReference type="NCBI Taxonomy" id="29428"/>
    <lineage>
        <taxon>Bacteria</taxon>
        <taxon>Pseudomonadati</taxon>
        <taxon>Pseudomonadota</taxon>
        <taxon>Alphaproteobacteria</taxon>
        <taxon>Hyphomicrobiales</taxon>
        <taxon>Methylobacteriaceae</taxon>
        <taxon>Methylorubrum</taxon>
    </lineage>
</organism>
<keyword evidence="2" id="KW-0489">Methyltransferase</keyword>
<dbReference type="GO" id="GO:0032259">
    <property type="term" value="P:methylation"/>
    <property type="evidence" value="ECO:0007669"/>
    <property type="project" value="UniProtKB-KW"/>
</dbReference>
<sequence length="228" mass="25477">MAIDRTALKKSQEFSHILARIPQYEPTVILDVGANVGDNADAYATIFPDAVIHAFEPVPATHDALIARVGSRPNVKVHNLALSDREGSVRMWTKGTSPGAFIITDPKKHYKDEVAVRTRPGADFVRETGIERISYLKIDAEGHDLEVLQGFGDTLERADFVQVEAGMNPHNKHHVPFRVLEDVLRAHGFLLFQFYEQSFEFFHGGSPVLRRTNPLFINGRMVDLSAFG</sequence>
<dbReference type="PANTHER" id="PTHR36973">
    <property type="entry name" value="SLL1456 PROTEIN-RELATED"/>
    <property type="match status" value="1"/>
</dbReference>
<protein>
    <submittedName>
        <fullName evidence="2">FkbM family methyltransferase</fullName>
    </submittedName>
</protein>
<dbReference type="AlphaFoldDB" id="A0A840ZFI5"/>
<comment type="caution">
    <text evidence="2">The sequence shown here is derived from an EMBL/GenBank/DDBJ whole genome shotgun (WGS) entry which is preliminary data.</text>
</comment>
<dbReference type="RefSeq" id="WP_183564307.1">
    <property type="nucleotide sequence ID" value="NZ_JACHOP010000002.1"/>
</dbReference>
<dbReference type="NCBIfam" id="TIGR01444">
    <property type="entry name" value="fkbM_fam"/>
    <property type="match status" value="1"/>
</dbReference>
<dbReference type="GO" id="GO:0008171">
    <property type="term" value="F:O-methyltransferase activity"/>
    <property type="evidence" value="ECO:0007669"/>
    <property type="project" value="TreeGrafter"/>
</dbReference>
<proteinExistence type="predicted"/>
<dbReference type="SUPFAM" id="SSF53335">
    <property type="entry name" value="S-adenosyl-L-methionine-dependent methyltransferases"/>
    <property type="match status" value="1"/>
</dbReference>
<dbReference type="InterPro" id="IPR029063">
    <property type="entry name" value="SAM-dependent_MTases_sf"/>
</dbReference>
<name>A0A840ZFI5_9HYPH</name>
<dbReference type="InterPro" id="IPR006342">
    <property type="entry name" value="FkbM_mtfrase"/>
</dbReference>
<gene>
    <name evidence="2" type="ORF">HNR00_000477</name>
</gene>
<reference evidence="2 3" key="1">
    <citation type="submission" date="2020-08" db="EMBL/GenBank/DDBJ databases">
        <title>Genomic Encyclopedia of Type Strains, Phase IV (KMG-IV): sequencing the most valuable type-strain genomes for metagenomic binning, comparative biology and taxonomic classification.</title>
        <authorList>
            <person name="Goeker M."/>
        </authorList>
    </citation>
    <scope>NUCLEOTIDE SEQUENCE [LARGE SCALE GENOMIC DNA]</scope>
    <source>
        <strain evidence="2 3">DSM 2163</strain>
    </source>
</reference>
<dbReference type="Pfam" id="PF05050">
    <property type="entry name" value="Methyltransf_21"/>
    <property type="match status" value="1"/>
</dbReference>
<evidence type="ECO:0000313" key="2">
    <source>
        <dbReference type="EMBL" id="MBB5755781.1"/>
    </source>
</evidence>
<accession>A0A840ZFI5</accession>
<feature type="domain" description="Methyltransferase FkbM" evidence="1">
    <location>
        <begin position="31"/>
        <end position="190"/>
    </location>
</feature>
<dbReference type="Proteomes" id="UP000583454">
    <property type="component" value="Unassembled WGS sequence"/>
</dbReference>
<dbReference type="PANTHER" id="PTHR36973:SF4">
    <property type="entry name" value="NODULATION PROTEIN"/>
    <property type="match status" value="1"/>
</dbReference>
<dbReference type="EMBL" id="JACHOP010000002">
    <property type="protein sequence ID" value="MBB5755781.1"/>
    <property type="molecule type" value="Genomic_DNA"/>
</dbReference>
<keyword evidence="2" id="KW-0808">Transferase</keyword>
<keyword evidence="3" id="KW-1185">Reference proteome</keyword>
<dbReference type="InterPro" id="IPR053188">
    <property type="entry name" value="FkbM_Methyltransferase"/>
</dbReference>
<evidence type="ECO:0000313" key="3">
    <source>
        <dbReference type="Proteomes" id="UP000583454"/>
    </source>
</evidence>
<dbReference type="Gene3D" id="3.40.50.150">
    <property type="entry name" value="Vaccinia Virus protein VP39"/>
    <property type="match status" value="1"/>
</dbReference>
<evidence type="ECO:0000259" key="1">
    <source>
        <dbReference type="Pfam" id="PF05050"/>
    </source>
</evidence>